<dbReference type="GO" id="GO:0005634">
    <property type="term" value="C:nucleus"/>
    <property type="evidence" value="ECO:0007669"/>
    <property type="project" value="UniProtKB-SubCell"/>
</dbReference>
<dbReference type="InterPro" id="IPR003656">
    <property type="entry name" value="Znf_BED"/>
</dbReference>
<evidence type="ECO:0000256" key="3">
    <source>
        <dbReference type="ARBA" id="ARBA00022771"/>
    </source>
</evidence>
<keyword evidence="5" id="KW-0805">Transcription regulation</keyword>
<keyword evidence="2" id="KW-0479">Metal-binding</keyword>
<evidence type="ECO:0000256" key="2">
    <source>
        <dbReference type="ARBA" id="ARBA00022723"/>
    </source>
</evidence>
<sequence length="726" mass="82653">MNRSNKISIELNPFLQSTSQTPSGTPNNGKKKKSKRPYTKIQPDRSNTETVSYQKLVVPKRMHSPYWKYFGFPASDIGSILTQDRIICILCKKQFAYKSNTTNLRVHLQSRHKTELMVLEMGSSKDGSSKKRHGKNELMLLATSEGQVDVNRSNCRLKQPDVYIQGEINEQFVGENVANIQEQTPPMSVIFQDIDNSSNDVINKLVSDAITDFVITDLHLPDIVEGKGFQRLIATLRSPCEIPGKYKLEQCIIPRIYETTRSTVLNSISNSCSTFALGIEEWKCSSLNVYITISVFFQQLDKEGLCIKQLATILCNPNRTANEWCGILGSLFINWNINIDQVKTVIKAFTNNNLDAALRTQGFVLIPCLIYELQNLCTKSCFETEEVLNVLTKCRTVSAKLHHHNALTSVTFQDNVVQVFNSFLSREYPQIWTTTYHYLERFVQRKETIKSLCNTLDIGFFPHELLTDKDWSVIEDVVTTLEPLKVTVTTLSEEKIPLISLLKPLINQLTSHHLKVKPNDSNLAASLKNTFANELHWKYNNIDVQTFLHIATLLDPRFKDFPMTEGEEHLPTIKQELVKMVETEGSVPYDTKSNATEIDPDVSKKPRISGIGFLLGSVANVKSSPIVNKHNMSLEDRLNLEIAQYESERTPCLEECPLMWWSRMSSKCQNLIRLARKHFVYALSGSSSKLPLELQTLYYIKRSQINQDLVDKMLFINANTVENNCS</sequence>
<dbReference type="InterPro" id="IPR036236">
    <property type="entry name" value="Znf_C2H2_sf"/>
</dbReference>
<dbReference type="GO" id="GO:0003677">
    <property type="term" value="F:DNA binding"/>
    <property type="evidence" value="ECO:0007669"/>
    <property type="project" value="InterPro"/>
</dbReference>
<dbReference type="SUPFAM" id="SSF57667">
    <property type="entry name" value="beta-beta-alpha zinc fingers"/>
    <property type="match status" value="1"/>
</dbReference>
<name>A0A6G0YS62_APHCR</name>
<dbReference type="EMBL" id="VUJU01002667">
    <property type="protein sequence ID" value="KAF0760470.1"/>
    <property type="molecule type" value="Genomic_DNA"/>
</dbReference>
<evidence type="ECO:0000256" key="6">
    <source>
        <dbReference type="ARBA" id="ARBA00023163"/>
    </source>
</evidence>
<dbReference type="SMART" id="SM00614">
    <property type="entry name" value="ZnF_BED"/>
    <property type="match status" value="1"/>
</dbReference>
<keyword evidence="6" id="KW-0804">Transcription</keyword>
<dbReference type="InterPro" id="IPR012337">
    <property type="entry name" value="RNaseH-like_sf"/>
</dbReference>
<comment type="caution">
    <text evidence="11">The sequence shown here is derived from an EMBL/GenBank/DDBJ whole genome shotgun (WGS) entry which is preliminary data.</text>
</comment>
<evidence type="ECO:0000313" key="12">
    <source>
        <dbReference type="Proteomes" id="UP000478052"/>
    </source>
</evidence>
<keyword evidence="4" id="KW-0862">Zinc</keyword>
<evidence type="ECO:0000256" key="9">
    <source>
        <dbReference type="SAM" id="MobiDB-lite"/>
    </source>
</evidence>
<reference evidence="11 12" key="1">
    <citation type="submission" date="2019-08" db="EMBL/GenBank/DDBJ databases">
        <title>Whole genome of Aphis craccivora.</title>
        <authorList>
            <person name="Voronova N.V."/>
            <person name="Shulinski R.S."/>
            <person name="Bandarenka Y.V."/>
            <person name="Zhorov D.G."/>
            <person name="Warner D."/>
        </authorList>
    </citation>
    <scope>NUCLEOTIDE SEQUENCE [LARGE SCALE GENOMIC DNA]</scope>
    <source>
        <strain evidence="11">180601</strain>
        <tissue evidence="11">Whole Body</tissue>
    </source>
</reference>
<feature type="domain" description="BED-type" evidence="10">
    <location>
        <begin position="61"/>
        <end position="119"/>
    </location>
</feature>
<keyword evidence="12" id="KW-1185">Reference proteome</keyword>
<evidence type="ECO:0000313" key="11">
    <source>
        <dbReference type="EMBL" id="KAF0760470.1"/>
    </source>
</evidence>
<dbReference type="PANTHER" id="PTHR46481">
    <property type="entry name" value="ZINC FINGER BED DOMAIN-CONTAINING PROTEIN 4"/>
    <property type="match status" value="1"/>
</dbReference>
<feature type="compositionally biased region" description="Polar residues" evidence="9">
    <location>
        <begin position="14"/>
        <end position="28"/>
    </location>
</feature>
<organism evidence="11 12">
    <name type="scientific">Aphis craccivora</name>
    <name type="common">Cowpea aphid</name>
    <dbReference type="NCBI Taxonomy" id="307492"/>
    <lineage>
        <taxon>Eukaryota</taxon>
        <taxon>Metazoa</taxon>
        <taxon>Ecdysozoa</taxon>
        <taxon>Arthropoda</taxon>
        <taxon>Hexapoda</taxon>
        <taxon>Insecta</taxon>
        <taxon>Pterygota</taxon>
        <taxon>Neoptera</taxon>
        <taxon>Paraneoptera</taxon>
        <taxon>Hemiptera</taxon>
        <taxon>Sternorrhyncha</taxon>
        <taxon>Aphidomorpha</taxon>
        <taxon>Aphidoidea</taxon>
        <taxon>Aphididae</taxon>
        <taxon>Aphidini</taxon>
        <taxon>Aphis</taxon>
        <taxon>Aphis</taxon>
    </lineage>
</organism>
<dbReference type="Proteomes" id="UP000478052">
    <property type="component" value="Unassembled WGS sequence"/>
</dbReference>
<dbReference type="InterPro" id="IPR052035">
    <property type="entry name" value="ZnF_BED_domain_contain"/>
</dbReference>
<protein>
    <submittedName>
        <fullName evidence="11">Zinc finger BED domain-containing protein 1</fullName>
    </submittedName>
</protein>
<evidence type="ECO:0000256" key="4">
    <source>
        <dbReference type="ARBA" id="ARBA00022833"/>
    </source>
</evidence>
<feature type="compositionally biased region" description="Basic residues" evidence="9">
    <location>
        <begin position="29"/>
        <end position="38"/>
    </location>
</feature>
<proteinExistence type="predicted"/>
<dbReference type="GO" id="GO:0009791">
    <property type="term" value="P:post-embryonic development"/>
    <property type="evidence" value="ECO:0007669"/>
    <property type="project" value="UniProtKB-ARBA"/>
</dbReference>
<comment type="subcellular location">
    <subcellularLocation>
        <location evidence="1">Nucleus</location>
    </subcellularLocation>
</comment>
<dbReference type="PANTHER" id="PTHR46481:SF10">
    <property type="entry name" value="ZINC FINGER BED DOMAIN-CONTAINING PROTEIN 39"/>
    <property type="match status" value="1"/>
</dbReference>
<evidence type="ECO:0000259" key="10">
    <source>
        <dbReference type="PROSITE" id="PS50808"/>
    </source>
</evidence>
<dbReference type="GO" id="GO:0008270">
    <property type="term" value="F:zinc ion binding"/>
    <property type="evidence" value="ECO:0007669"/>
    <property type="project" value="UniProtKB-KW"/>
</dbReference>
<dbReference type="OrthoDB" id="1607513at2759"/>
<evidence type="ECO:0000256" key="7">
    <source>
        <dbReference type="ARBA" id="ARBA00023242"/>
    </source>
</evidence>
<dbReference type="AlphaFoldDB" id="A0A6G0YS62"/>
<evidence type="ECO:0000256" key="5">
    <source>
        <dbReference type="ARBA" id="ARBA00023015"/>
    </source>
</evidence>
<evidence type="ECO:0000256" key="8">
    <source>
        <dbReference type="PROSITE-ProRule" id="PRU00027"/>
    </source>
</evidence>
<accession>A0A6G0YS62</accession>
<keyword evidence="7" id="KW-0539">Nucleus</keyword>
<dbReference type="SUPFAM" id="SSF53098">
    <property type="entry name" value="Ribonuclease H-like"/>
    <property type="match status" value="1"/>
</dbReference>
<feature type="region of interest" description="Disordered" evidence="9">
    <location>
        <begin position="1"/>
        <end position="47"/>
    </location>
</feature>
<dbReference type="PROSITE" id="PS50808">
    <property type="entry name" value="ZF_BED"/>
    <property type="match status" value="1"/>
</dbReference>
<keyword evidence="3 8" id="KW-0863">Zinc-finger</keyword>
<evidence type="ECO:0000256" key="1">
    <source>
        <dbReference type="ARBA" id="ARBA00004123"/>
    </source>
</evidence>
<dbReference type="Pfam" id="PF02892">
    <property type="entry name" value="zf-BED"/>
    <property type="match status" value="1"/>
</dbReference>
<gene>
    <name evidence="11" type="ORF">FWK35_00011469</name>
</gene>